<protein>
    <submittedName>
        <fullName evidence="5">NAD(P)H-flavin reductase</fullName>
        <ecNumber evidence="5">1.5.1.41</ecNumber>
    </submittedName>
</protein>
<dbReference type="PANTHER" id="PTHR47354:SF7">
    <property type="entry name" value="NAD(P)H-FLAVIN REDUCTASE"/>
    <property type="match status" value="1"/>
</dbReference>
<organism evidence="5 6">
    <name type="scientific">Celerinatantimonas yamalensis</name>
    <dbReference type="NCBI Taxonomy" id="559956"/>
    <lineage>
        <taxon>Bacteria</taxon>
        <taxon>Pseudomonadati</taxon>
        <taxon>Pseudomonadota</taxon>
        <taxon>Gammaproteobacteria</taxon>
        <taxon>Celerinatantimonadaceae</taxon>
        <taxon>Celerinatantimonas</taxon>
    </lineage>
</organism>
<accession>A0ABW9GB90</accession>
<comment type="caution">
    <text evidence="5">The sequence shown here is derived from an EMBL/GenBank/DDBJ whole genome shotgun (WGS) entry which is preliminary data.</text>
</comment>
<dbReference type="CDD" id="cd06189">
    <property type="entry name" value="flavin_oxioreductase"/>
    <property type="match status" value="1"/>
</dbReference>
<evidence type="ECO:0000313" key="6">
    <source>
        <dbReference type="Proteomes" id="UP001629953"/>
    </source>
</evidence>
<keyword evidence="6" id="KW-1185">Reference proteome</keyword>
<dbReference type="Gene3D" id="3.40.50.80">
    <property type="entry name" value="Nucleotide-binding domain of ferredoxin-NADP reductase (FNR) module"/>
    <property type="match status" value="1"/>
</dbReference>
<reference evidence="5 6" key="1">
    <citation type="journal article" date="2013" name="Int. J. Syst. Evol. Microbiol.">
        <title>Celerinatantimonas yamalensis sp. nov., a cold-adapted diazotrophic bacterium from a cold permafrost brine.</title>
        <authorList>
            <person name="Shcherbakova V."/>
            <person name="Chuvilskaya N."/>
            <person name="Rivkina E."/>
            <person name="Demidov N."/>
            <person name="Uchaeva V."/>
            <person name="Suetin S."/>
            <person name="Suzina N."/>
            <person name="Gilichinsky D."/>
        </authorList>
    </citation>
    <scope>NUCLEOTIDE SEQUENCE [LARGE SCALE GENOMIC DNA]</scope>
    <source>
        <strain evidence="5 6">C7</strain>
    </source>
</reference>
<dbReference type="RefSeq" id="WP_408624299.1">
    <property type="nucleotide sequence ID" value="NZ_JBEQCT010000006.1"/>
</dbReference>
<gene>
    <name evidence="5" type="primary">fre</name>
    <name evidence="5" type="ORF">ABUE30_13375</name>
</gene>
<dbReference type="Pfam" id="PF00175">
    <property type="entry name" value="NAD_binding_1"/>
    <property type="match status" value="1"/>
</dbReference>
<dbReference type="InterPro" id="IPR050415">
    <property type="entry name" value="MRET"/>
</dbReference>
<dbReference type="EC" id="1.5.1.41" evidence="5"/>
<sequence length="230" mass="25667">MKRMSCQVELLSPILDDVYNVVLTPDQNVDFTAGQYLQVVMADDDKRPFSIANAPGQHTLELHIGAPANNGYAGQVIERLHSQPSIDVELPFGRATIDKVPPRDVLVMVGGTGFSYAKSLIEYLNQIPHQQRVYLYWGGRNLGGLYLFELAQQWHDDKKIEFVPVIEQSIAHWQGKIGLVHEAVLADFPSMSELDVYIAGRFEMAAVARDAFVAQGLPLSQLHADAYEFI</sequence>
<evidence type="ECO:0000259" key="4">
    <source>
        <dbReference type="PROSITE" id="PS51384"/>
    </source>
</evidence>
<dbReference type="PROSITE" id="PS51384">
    <property type="entry name" value="FAD_FR"/>
    <property type="match status" value="1"/>
</dbReference>
<dbReference type="InterPro" id="IPR001433">
    <property type="entry name" value="OxRdtase_FAD/NAD-bd"/>
</dbReference>
<evidence type="ECO:0000256" key="2">
    <source>
        <dbReference type="ARBA" id="ARBA00023223"/>
    </source>
</evidence>
<dbReference type="EMBL" id="JBEQCT010000006">
    <property type="protein sequence ID" value="MFM2486036.1"/>
    <property type="molecule type" value="Genomic_DNA"/>
</dbReference>
<dbReference type="NCBIfam" id="NF005963">
    <property type="entry name" value="PRK08051.1"/>
    <property type="match status" value="1"/>
</dbReference>
<evidence type="ECO:0000313" key="5">
    <source>
        <dbReference type="EMBL" id="MFM2486036.1"/>
    </source>
</evidence>
<comment type="similarity">
    <text evidence="3">Belongs to the Fre/LuxG FAD/NAD(P) flavoprotein oxidoreductase family.</text>
</comment>
<dbReference type="Gene3D" id="2.40.30.10">
    <property type="entry name" value="Translation factors"/>
    <property type="match status" value="1"/>
</dbReference>
<dbReference type="Proteomes" id="UP001629953">
    <property type="component" value="Unassembled WGS sequence"/>
</dbReference>
<dbReference type="InterPro" id="IPR039261">
    <property type="entry name" value="FNR_nucleotide-bd"/>
</dbReference>
<feature type="domain" description="FAD-binding FR-type" evidence="4">
    <location>
        <begin position="1"/>
        <end position="98"/>
    </location>
</feature>
<dbReference type="InterPro" id="IPR017927">
    <property type="entry name" value="FAD-bd_FR_type"/>
</dbReference>
<dbReference type="PRINTS" id="PR00410">
    <property type="entry name" value="PHEHYDRXLASE"/>
</dbReference>
<name>A0ABW9GB90_9GAMM</name>
<dbReference type="SUPFAM" id="SSF63380">
    <property type="entry name" value="Riboflavin synthase domain-like"/>
    <property type="match status" value="1"/>
</dbReference>
<dbReference type="InterPro" id="IPR017938">
    <property type="entry name" value="Riboflavin_synthase-like_b-brl"/>
</dbReference>
<evidence type="ECO:0000256" key="3">
    <source>
        <dbReference type="ARBA" id="ARBA00038177"/>
    </source>
</evidence>
<dbReference type="PANTHER" id="PTHR47354">
    <property type="entry name" value="NADH OXIDOREDUCTASE HCR"/>
    <property type="match status" value="1"/>
</dbReference>
<dbReference type="GO" id="GO:0052875">
    <property type="term" value="F:riboflavin reductase [NAD(P)H] activity"/>
    <property type="evidence" value="ECO:0007669"/>
    <property type="project" value="UniProtKB-EC"/>
</dbReference>
<dbReference type="SUPFAM" id="SSF52343">
    <property type="entry name" value="Ferredoxin reductase-like, C-terminal NADP-linked domain"/>
    <property type="match status" value="1"/>
</dbReference>
<evidence type="ECO:0000256" key="1">
    <source>
        <dbReference type="ARBA" id="ARBA00023002"/>
    </source>
</evidence>
<proteinExistence type="inferred from homology"/>
<keyword evidence="1 5" id="KW-0560">Oxidoreductase</keyword>
<keyword evidence="2" id="KW-0455">Luminescence</keyword>